<dbReference type="EMBL" id="CAUYUJ010000758">
    <property type="protein sequence ID" value="CAK0792344.1"/>
    <property type="molecule type" value="Genomic_DNA"/>
</dbReference>
<evidence type="ECO:0008006" key="4">
    <source>
        <dbReference type="Google" id="ProtNLM"/>
    </source>
</evidence>
<gene>
    <name evidence="2" type="ORF">PCOR1329_LOCUS2980</name>
</gene>
<accession>A0ABN9PHP9</accession>
<feature type="region of interest" description="Disordered" evidence="1">
    <location>
        <begin position="64"/>
        <end position="93"/>
    </location>
</feature>
<feature type="compositionally biased region" description="Gly residues" evidence="1">
    <location>
        <begin position="227"/>
        <end position="244"/>
    </location>
</feature>
<feature type="compositionally biased region" description="Low complexity" evidence="1">
    <location>
        <begin position="245"/>
        <end position="255"/>
    </location>
</feature>
<feature type="compositionally biased region" description="Low complexity" evidence="1">
    <location>
        <begin position="216"/>
        <end position="226"/>
    </location>
</feature>
<sequence length="369" mass="36714">MTSSSFAPGQAVRLAGLAKMATLNGTPGLVLASARGDPPGTVKVRLRTGMEAVVKPANLVLAPAEPAPAARPRSPPAARRASPRRQIAPEQAQENLQRALTAAAAAAARKLQPAASPALSSTAPTPWLSALMSSQVGERPAPTVEDFAAGQTVKLVGLVKMAHMNGTRGTVLALGTGATGDIAGTVKVKLKSGSEVALKPEKPGGAVRGARRRWGPPRGAGRAAAGPGPGRRGLGPEGGGGPRGAAGRYGEPGAAELRRAGDSPEQVGQMDGRGRRGPAGAAAATRRAAAAARLRVAAPIRRRISRAASGGCGPAPPAAAACGEGYLMSSASPPSPLPSPIPALPQPPPYLPPCSCGHAVDGGHLVVVV</sequence>
<dbReference type="Proteomes" id="UP001189429">
    <property type="component" value="Unassembled WGS sequence"/>
</dbReference>
<evidence type="ECO:0000313" key="3">
    <source>
        <dbReference type="Proteomes" id="UP001189429"/>
    </source>
</evidence>
<organism evidence="2 3">
    <name type="scientific">Prorocentrum cordatum</name>
    <dbReference type="NCBI Taxonomy" id="2364126"/>
    <lineage>
        <taxon>Eukaryota</taxon>
        <taxon>Sar</taxon>
        <taxon>Alveolata</taxon>
        <taxon>Dinophyceae</taxon>
        <taxon>Prorocentrales</taxon>
        <taxon>Prorocentraceae</taxon>
        <taxon>Prorocentrum</taxon>
    </lineage>
</organism>
<comment type="caution">
    <text evidence="2">The sequence shown here is derived from an EMBL/GenBank/DDBJ whole genome shotgun (WGS) entry which is preliminary data.</text>
</comment>
<name>A0ABN9PHP9_9DINO</name>
<feature type="compositionally biased region" description="Low complexity" evidence="1">
    <location>
        <begin position="64"/>
        <end position="80"/>
    </location>
</feature>
<feature type="region of interest" description="Disordered" evidence="1">
    <location>
        <begin position="197"/>
        <end position="282"/>
    </location>
</feature>
<protein>
    <recommendedName>
        <fullName evidence="4">RNA helicase</fullName>
    </recommendedName>
</protein>
<evidence type="ECO:0000256" key="1">
    <source>
        <dbReference type="SAM" id="MobiDB-lite"/>
    </source>
</evidence>
<keyword evidence="3" id="KW-1185">Reference proteome</keyword>
<proteinExistence type="predicted"/>
<evidence type="ECO:0000313" key="2">
    <source>
        <dbReference type="EMBL" id="CAK0792344.1"/>
    </source>
</evidence>
<reference evidence="2" key="1">
    <citation type="submission" date="2023-10" db="EMBL/GenBank/DDBJ databases">
        <authorList>
            <person name="Chen Y."/>
            <person name="Shah S."/>
            <person name="Dougan E. K."/>
            <person name="Thang M."/>
            <person name="Chan C."/>
        </authorList>
    </citation>
    <scope>NUCLEOTIDE SEQUENCE [LARGE SCALE GENOMIC DNA]</scope>
</reference>